<name>A0AAF0FUX6_9EURY</name>
<dbReference type="RefSeq" id="WP_278099790.1">
    <property type="nucleotide sequence ID" value="NZ_CP091092.1"/>
</dbReference>
<organism evidence="2 3">
    <name type="scientific">Methanomicrobium antiquum</name>
    <dbReference type="NCBI Taxonomy" id="487686"/>
    <lineage>
        <taxon>Archaea</taxon>
        <taxon>Methanobacteriati</taxon>
        <taxon>Methanobacteriota</taxon>
        <taxon>Stenosarchaea group</taxon>
        <taxon>Methanomicrobia</taxon>
        <taxon>Methanomicrobiales</taxon>
        <taxon>Methanomicrobiaceae</taxon>
        <taxon>Methanomicrobium</taxon>
    </lineage>
</organism>
<dbReference type="GeneID" id="79948874"/>
<feature type="domain" description="Fe/B12 periplasmic-binding" evidence="1">
    <location>
        <begin position="62"/>
        <end position="347"/>
    </location>
</feature>
<evidence type="ECO:0000313" key="2">
    <source>
        <dbReference type="EMBL" id="WFN36953.1"/>
    </source>
</evidence>
<gene>
    <name evidence="2" type="ORF">L1994_00720</name>
</gene>
<keyword evidence="3" id="KW-1185">Reference proteome</keyword>
<dbReference type="PANTHER" id="PTHR30535:SF34">
    <property type="entry name" value="MOLYBDATE-BINDING PROTEIN MOLA"/>
    <property type="match status" value="1"/>
</dbReference>
<dbReference type="Proteomes" id="UP001218895">
    <property type="component" value="Chromosome"/>
</dbReference>
<dbReference type="PANTHER" id="PTHR30535">
    <property type="entry name" value="VITAMIN B12-BINDING PROTEIN"/>
    <property type="match status" value="1"/>
</dbReference>
<dbReference type="EMBL" id="CP091092">
    <property type="protein sequence ID" value="WFN36953.1"/>
    <property type="molecule type" value="Genomic_DNA"/>
</dbReference>
<evidence type="ECO:0000313" key="3">
    <source>
        <dbReference type="Proteomes" id="UP001218895"/>
    </source>
</evidence>
<dbReference type="SUPFAM" id="SSF53807">
    <property type="entry name" value="Helical backbone' metal receptor"/>
    <property type="match status" value="1"/>
</dbReference>
<dbReference type="CDD" id="cd01147">
    <property type="entry name" value="HemV-2"/>
    <property type="match status" value="1"/>
</dbReference>
<accession>A0AAF0FUX6</accession>
<dbReference type="InterPro" id="IPR002491">
    <property type="entry name" value="ABC_transptr_periplasmic_BD"/>
</dbReference>
<proteinExistence type="predicted"/>
<evidence type="ECO:0000259" key="1">
    <source>
        <dbReference type="PROSITE" id="PS50983"/>
    </source>
</evidence>
<dbReference type="PROSITE" id="PS51257">
    <property type="entry name" value="PROKAR_LIPOPROTEIN"/>
    <property type="match status" value="1"/>
</dbReference>
<dbReference type="Gene3D" id="3.40.50.1980">
    <property type="entry name" value="Nitrogenase molybdenum iron protein domain"/>
    <property type="match status" value="2"/>
</dbReference>
<dbReference type="InterPro" id="IPR050902">
    <property type="entry name" value="ABC_Transporter_SBP"/>
</dbReference>
<sequence length="387" mass="42430">MDIIKGSFRITILTIVLICITAFAGCVDNSKETSGDISGNSDVISVTDNFGREIVVPSDVKSVLCSGSGCMRYLVYLQSQDLAVGVDSIEKEWREIEGRPYALVHREKLYELPLFGEYRGKDDPEKVIDISPDLVFKTGSTGTSYGTSGAEADTLSAKTGIPVVAFPYGSLKNQAEKDEFYSGLRLMGKVLGKDERAEEVISYIEDIMADLKSRTKGIPEDEFKRVYVGGVSSAGAHGIISTEPAYPPFLWVNADNVASGLGSAHVDVAKEAIIDWDPDYIFIDVSTIQMENSGAIGQLKNDPALKGLTAKKTGNVYGVLPYNFYNANYETVFSDAYFIGKILYPERFSDINPEEKADEIYTFFVGEPVLDELNSQFNNTGFSKIDI</sequence>
<reference evidence="2" key="1">
    <citation type="submission" date="2022-01" db="EMBL/GenBank/DDBJ databases">
        <title>Complete genome of Methanomicrobium antiquum DSM 21220.</title>
        <authorList>
            <person name="Chen S.-C."/>
            <person name="You Y.-T."/>
            <person name="Zhou Y.-Z."/>
            <person name="Lai M.-C."/>
        </authorList>
    </citation>
    <scope>NUCLEOTIDE SEQUENCE</scope>
    <source>
        <strain evidence="2">DSM 21220</strain>
    </source>
</reference>
<dbReference type="AlphaFoldDB" id="A0AAF0FUX6"/>
<protein>
    <submittedName>
        <fullName evidence="2">Iron ABC transporter substrate-binding protein</fullName>
    </submittedName>
</protein>
<dbReference type="Pfam" id="PF01497">
    <property type="entry name" value="Peripla_BP_2"/>
    <property type="match status" value="1"/>
</dbReference>
<dbReference type="PROSITE" id="PS50983">
    <property type="entry name" value="FE_B12_PBP"/>
    <property type="match status" value="1"/>
</dbReference>
<dbReference type="KEGG" id="manq:L1994_00720"/>